<feature type="domain" description="FAS1" evidence="3">
    <location>
        <begin position="80"/>
        <end position="286"/>
    </location>
</feature>
<sequence length="588" mass="65530">MLTKTVLLFTVAACALAAPSYTLNEGTAETHQFSFDLSNKLSGIREKLSDIIRVDDARHTGFNRGPPPVVDLTKYTIAEILNYSLSHEGHGHLKKLAYVINKIPAIQDALNDTSATLTLFAPDDRALTPPHRRGDHGPPHRRHGHHGKHGRGEDEIAMTVDRDHPFFAFDDLLSQAASEQTGLSADDDEDKEKRKEKLRKIATYILKYHVAPKTYSTSELADSATIETILEPPRFGKDEENPHFRLRTEPTLKFLKPTVRVNFYAAIVGPQLNAKNGVIHIIDEPLLPPLGALSVALAFPDAFSAFSSAQLYTGIDELLAPWLRDLGPTPSPSDDEVNKDAESILREIVHEQKDKYANAISSYTLFAPTNGAFKRLPTPLKIFLFSPFGRGLLKRALYYHVVPHIIFHSDHISNLTDVKTSAVMPTRLPVEGSREVFEQLRVEAATLFGQSSDCLTVHGKDDRPSLEAEADKVEKTTFTLPTLFKPNFNNTGETSMLEVDLYKYRLLYNKGPIARRLYVGGAGEEEHDEAEPAKTYVIAADVPAWTSAIHVIPTLLKPPFNISHEHEHASGRHPEEARFERMLIDALM</sequence>
<reference evidence="4 5" key="1">
    <citation type="journal article" date="2011" name="J. Gen. Appl. Microbiol.">
        <title>Draft genome sequencing of the enigmatic basidiomycete Mixia osmundae.</title>
        <authorList>
            <person name="Nishida H."/>
            <person name="Nagatsuka Y."/>
            <person name="Sugiyama J."/>
        </authorList>
    </citation>
    <scope>NUCLEOTIDE SEQUENCE [LARGE SCALE GENOMIC DNA]</scope>
    <source>
        <strain evidence="5">CBS 9802 / IAM 14324 / JCM 22182 / KY 12970</strain>
    </source>
</reference>
<dbReference type="STRING" id="764103.G7EAX8"/>
<dbReference type="InParanoid" id="G7EAX8"/>
<dbReference type="HOGENOM" id="CLU_402872_0_0_1"/>
<evidence type="ECO:0000313" key="4">
    <source>
        <dbReference type="EMBL" id="GAA99988.1"/>
    </source>
</evidence>
<feature type="region of interest" description="Disordered" evidence="1">
    <location>
        <begin position="124"/>
        <end position="151"/>
    </location>
</feature>
<dbReference type="Pfam" id="PF02469">
    <property type="entry name" value="Fasciclin"/>
    <property type="match status" value="2"/>
</dbReference>
<evidence type="ECO:0000259" key="3">
    <source>
        <dbReference type="PROSITE" id="PS50213"/>
    </source>
</evidence>
<dbReference type="PROSITE" id="PS50213">
    <property type="entry name" value="FAS1"/>
    <property type="match status" value="2"/>
</dbReference>
<dbReference type="OrthoDB" id="7700931at2759"/>
<comment type="caution">
    <text evidence="4">The sequence shown here is derived from an EMBL/GenBank/DDBJ whole genome shotgun (WGS) entry which is preliminary data.</text>
</comment>
<dbReference type="InterPro" id="IPR050904">
    <property type="entry name" value="Adhesion/Biosynth-related"/>
</dbReference>
<gene>
    <name evidence="4" type="primary">Mo06691</name>
    <name evidence="4" type="ORF">E5Q_06691</name>
</gene>
<dbReference type="PANTHER" id="PTHR10900:SF77">
    <property type="entry name" value="FI19380P1"/>
    <property type="match status" value="1"/>
</dbReference>
<protein>
    <recommendedName>
        <fullName evidence="3">FAS1 domain-containing protein</fullName>
    </recommendedName>
</protein>
<accession>G7EAX8</accession>
<organism evidence="4 5">
    <name type="scientific">Mixia osmundae (strain CBS 9802 / IAM 14324 / JCM 22182 / KY 12970)</name>
    <dbReference type="NCBI Taxonomy" id="764103"/>
    <lineage>
        <taxon>Eukaryota</taxon>
        <taxon>Fungi</taxon>
        <taxon>Dikarya</taxon>
        <taxon>Basidiomycota</taxon>
        <taxon>Pucciniomycotina</taxon>
        <taxon>Mixiomycetes</taxon>
        <taxon>Mixiales</taxon>
        <taxon>Mixiaceae</taxon>
        <taxon>Mixia</taxon>
    </lineage>
</organism>
<feature type="signal peptide" evidence="2">
    <location>
        <begin position="1"/>
        <end position="17"/>
    </location>
</feature>
<dbReference type="InterPro" id="IPR036378">
    <property type="entry name" value="FAS1_dom_sf"/>
</dbReference>
<dbReference type="EMBL" id="BABT02000252">
    <property type="protein sequence ID" value="GAA99988.1"/>
    <property type="molecule type" value="Genomic_DNA"/>
</dbReference>
<evidence type="ECO:0000256" key="2">
    <source>
        <dbReference type="SAM" id="SignalP"/>
    </source>
</evidence>
<dbReference type="AlphaFoldDB" id="G7EAX8"/>
<dbReference type="eggNOG" id="ENOG502S10Z">
    <property type="taxonomic scope" value="Eukaryota"/>
</dbReference>
<keyword evidence="2" id="KW-0732">Signal</keyword>
<dbReference type="SMART" id="SM00554">
    <property type="entry name" value="FAS1"/>
    <property type="match status" value="2"/>
</dbReference>
<keyword evidence="5" id="KW-1185">Reference proteome</keyword>
<evidence type="ECO:0000256" key="1">
    <source>
        <dbReference type="SAM" id="MobiDB-lite"/>
    </source>
</evidence>
<evidence type="ECO:0000313" key="5">
    <source>
        <dbReference type="Proteomes" id="UP000009131"/>
    </source>
</evidence>
<dbReference type="PANTHER" id="PTHR10900">
    <property type="entry name" value="PERIOSTIN-RELATED"/>
    <property type="match status" value="1"/>
</dbReference>
<dbReference type="RefSeq" id="XP_014565603.1">
    <property type="nucleotide sequence ID" value="XM_014710117.1"/>
</dbReference>
<proteinExistence type="predicted"/>
<name>G7EAX8_MIXOS</name>
<dbReference type="Proteomes" id="UP000009131">
    <property type="component" value="Unassembled WGS sequence"/>
</dbReference>
<dbReference type="SUPFAM" id="SSF82153">
    <property type="entry name" value="FAS1 domain"/>
    <property type="match status" value="2"/>
</dbReference>
<feature type="chain" id="PRO_5009955906" description="FAS1 domain-containing protein" evidence="2">
    <location>
        <begin position="18"/>
        <end position="588"/>
    </location>
</feature>
<feature type="domain" description="FAS1" evidence="3">
    <location>
        <begin position="329"/>
        <end position="403"/>
    </location>
</feature>
<feature type="compositionally biased region" description="Basic residues" evidence="1">
    <location>
        <begin position="130"/>
        <end position="149"/>
    </location>
</feature>
<dbReference type="InterPro" id="IPR000782">
    <property type="entry name" value="FAS1_domain"/>
</dbReference>
<dbReference type="OMA" id="RFERMLI"/>
<dbReference type="GO" id="GO:0005615">
    <property type="term" value="C:extracellular space"/>
    <property type="evidence" value="ECO:0007669"/>
    <property type="project" value="TreeGrafter"/>
</dbReference>
<reference evidence="4 5" key="2">
    <citation type="journal article" date="2012" name="Open Biol.">
        <title>Characteristics of nucleosomes and linker DNA regions on the genome of the basidiomycete Mixia osmundae revealed by mono- and dinucleosome mapping.</title>
        <authorList>
            <person name="Nishida H."/>
            <person name="Kondo S."/>
            <person name="Matsumoto T."/>
            <person name="Suzuki Y."/>
            <person name="Yoshikawa H."/>
            <person name="Taylor T.D."/>
            <person name="Sugiyama J."/>
        </authorList>
    </citation>
    <scope>NUCLEOTIDE SEQUENCE [LARGE SCALE GENOMIC DNA]</scope>
    <source>
        <strain evidence="5">CBS 9802 / IAM 14324 / JCM 22182 / KY 12970</strain>
    </source>
</reference>
<dbReference type="Gene3D" id="2.30.180.10">
    <property type="entry name" value="FAS1 domain"/>
    <property type="match status" value="2"/>
</dbReference>